<dbReference type="SUPFAM" id="SSF46785">
    <property type="entry name" value="Winged helix' DNA-binding domain"/>
    <property type="match status" value="1"/>
</dbReference>
<dbReference type="PROSITE" id="PS50987">
    <property type="entry name" value="HTH_ARSR_2"/>
    <property type="match status" value="1"/>
</dbReference>
<dbReference type="CDD" id="cd00090">
    <property type="entry name" value="HTH_ARSR"/>
    <property type="match status" value="1"/>
</dbReference>
<dbReference type="InterPro" id="IPR001845">
    <property type="entry name" value="HTH_ArsR_DNA-bd_dom"/>
</dbReference>
<sequence>MNTATLSALAEPNRVNIIELLRDAGAHTVGEIAQQLGLRLPQSSKHLRVLTDAGLVQVQAIANRRIYMLRTEQFTELDSWLKTFISVKEEQFERFDAYLNKLKAMDQNQDDK</sequence>
<dbReference type="Gene3D" id="1.10.10.10">
    <property type="entry name" value="Winged helix-like DNA-binding domain superfamily/Winged helix DNA-binding domain"/>
    <property type="match status" value="1"/>
</dbReference>
<dbReference type="InterPro" id="IPR036390">
    <property type="entry name" value="WH_DNA-bd_sf"/>
</dbReference>
<dbReference type="NCBIfam" id="NF033788">
    <property type="entry name" value="HTH_metalloreg"/>
    <property type="match status" value="1"/>
</dbReference>
<name>A0A6B8RT60_9BACL</name>
<dbReference type="OrthoDB" id="9799175at2"/>
<reference evidence="4" key="1">
    <citation type="submission" date="2018-11" db="EMBL/GenBank/DDBJ databases">
        <title>Complete genome sequence of Paenibacillus sp. ML311-T8.</title>
        <authorList>
            <person name="Nam Y.-D."/>
            <person name="Kang J."/>
            <person name="Chung W.-H."/>
            <person name="Park Y.S."/>
        </authorList>
    </citation>
    <scope>NUCLEOTIDE SEQUENCE [LARGE SCALE GENOMIC DNA]</scope>
    <source>
        <strain evidence="4">ML311-T8</strain>
    </source>
</reference>
<feature type="domain" description="HTH arsR-type" evidence="2">
    <location>
        <begin position="1"/>
        <end position="89"/>
    </location>
</feature>
<accession>A0A6B8RT60</accession>
<keyword evidence="1" id="KW-0238">DNA-binding</keyword>
<dbReference type="EMBL" id="CP034235">
    <property type="protein sequence ID" value="QGQ99099.1"/>
    <property type="molecule type" value="Genomic_DNA"/>
</dbReference>
<gene>
    <name evidence="3" type="ORF">EHS13_31585</name>
</gene>
<dbReference type="PANTHER" id="PTHR38600:SF1">
    <property type="entry name" value="TRANSCRIPTIONAL REGULATORY PROTEIN"/>
    <property type="match status" value="1"/>
</dbReference>
<dbReference type="GO" id="GO:0003700">
    <property type="term" value="F:DNA-binding transcription factor activity"/>
    <property type="evidence" value="ECO:0007669"/>
    <property type="project" value="InterPro"/>
</dbReference>
<dbReference type="Pfam" id="PF12840">
    <property type="entry name" value="HTH_20"/>
    <property type="match status" value="1"/>
</dbReference>
<dbReference type="InterPro" id="IPR011991">
    <property type="entry name" value="ArsR-like_HTH"/>
</dbReference>
<evidence type="ECO:0000313" key="4">
    <source>
        <dbReference type="Proteomes" id="UP000426246"/>
    </source>
</evidence>
<dbReference type="InterPro" id="IPR036388">
    <property type="entry name" value="WH-like_DNA-bd_sf"/>
</dbReference>
<dbReference type="Proteomes" id="UP000426246">
    <property type="component" value="Chromosome"/>
</dbReference>
<protein>
    <submittedName>
        <fullName evidence="3">Transcriptional regulator</fullName>
    </submittedName>
</protein>
<evidence type="ECO:0000256" key="1">
    <source>
        <dbReference type="ARBA" id="ARBA00023125"/>
    </source>
</evidence>
<dbReference type="PRINTS" id="PR00778">
    <property type="entry name" value="HTHARSR"/>
</dbReference>
<evidence type="ECO:0000313" key="3">
    <source>
        <dbReference type="EMBL" id="QGQ99099.1"/>
    </source>
</evidence>
<keyword evidence="4" id="KW-1185">Reference proteome</keyword>
<evidence type="ECO:0000259" key="2">
    <source>
        <dbReference type="PROSITE" id="PS50987"/>
    </source>
</evidence>
<proteinExistence type="predicted"/>
<dbReference type="RefSeq" id="WP_155704206.1">
    <property type="nucleotide sequence ID" value="NZ_CP034235.1"/>
</dbReference>
<dbReference type="SMART" id="SM00418">
    <property type="entry name" value="HTH_ARSR"/>
    <property type="match status" value="1"/>
</dbReference>
<organism evidence="3 4">
    <name type="scientific">Paenibacillus psychroresistens</name>
    <dbReference type="NCBI Taxonomy" id="1778678"/>
    <lineage>
        <taxon>Bacteria</taxon>
        <taxon>Bacillati</taxon>
        <taxon>Bacillota</taxon>
        <taxon>Bacilli</taxon>
        <taxon>Bacillales</taxon>
        <taxon>Paenibacillaceae</taxon>
        <taxon>Paenibacillus</taxon>
    </lineage>
</organism>
<dbReference type="GO" id="GO:0003677">
    <property type="term" value="F:DNA binding"/>
    <property type="evidence" value="ECO:0007669"/>
    <property type="project" value="UniProtKB-KW"/>
</dbReference>
<dbReference type="KEGG" id="ppsc:EHS13_31585"/>
<dbReference type="PANTHER" id="PTHR38600">
    <property type="entry name" value="TRANSCRIPTIONAL REGULATORY PROTEIN"/>
    <property type="match status" value="1"/>
</dbReference>
<dbReference type="AlphaFoldDB" id="A0A6B8RT60"/>